<keyword evidence="9 14" id="KW-0472">Membrane</keyword>
<feature type="transmembrane region" description="Helical" evidence="14">
    <location>
        <begin position="384"/>
        <end position="406"/>
    </location>
</feature>
<comment type="similarity">
    <text evidence="2 13">Belongs to the sodium:solute symporter (SSF) (TC 2.A.21) family.</text>
</comment>
<gene>
    <name evidence="15" type="ORF">C0Q70_00563</name>
</gene>
<keyword evidence="6 14" id="KW-1133">Transmembrane helix</keyword>
<evidence type="ECO:0000256" key="7">
    <source>
        <dbReference type="ARBA" id="ARBA00023053"/>
    </source>
</evidence>
<evidence type="ECO:0000256" key="3">
    <source>
        <dbReference type="ARBA" id="ARBA00022448"/>
    </source>
</evidence>
<evidence type="ECO:0000256" key="1">
    <source>
        <dbReference type="ARBA" id="ARBA00004651"/>
    </source>
</evidence>
<keyword evidence="3" id="KW-0813">Transport</keyword>
<dbReference type="PANTHER" id="PTHR42985:SF40">
    <property type="entry name" value="LD47995P-RELATED"/>
    <property type="match status" value="1"/>
</dbReference>
<accession>A0A2T7PX00</accession>
<evidence type="ECO:0000256" key="4">
    <source>
        <dbReference type="ARBA" id="ARBA00022475"/>
    </source>
</evidence>
<dbReference type="GO" id="GO:0098660">
    <property type="term" value="P:inorganic ion transmembrane transport"/>
    <property type="evidence" value="ECO:0007669"/>
    <property type="project" value="UniProtKB-ARBA"/>
</dbReference>
<dbReference type="GO" id="GO:0015075">
    <property type="term" value="F:monoatomic ion transmembrane transporter activity"/>
    <property type="evidence" value="ECO:0007669"/>
    <property type="project" value="UniProtKB-ARBA"/>
</dbReference>
<evidence type="ECO:0000256" key="5">
    <source>
        <dbReference type="ARBA" id="ARBA00022692"/>
    </source>
</evidence>
<evidence type="ECO:0000256" key="8">
    <source>
        <dbReference type="ARBA" id="ARBA00023065"/>
    </source>
</evidence>
<dbReference type="GO" id="GO:0015293">
    <property type="term" value="F:symporter activity"/>
    <property type="evidence" value="ECO:0007669"/>
    <property type="project" value="TreeGrafter"/>
</dbReference>
<evidence type="ECO:0000256" key="13">
    <source>
        <dbReference type="RuleBase" id="RU362091"/>
    </source>
</evidence>
<evidence type="ECO:0000256" key="14">
    <source>
        <dbReference type="SAM" id="Phobius"/>
    </source>
</evidence>
<feature type="transmembrane region" description="Helical" evidence="14">
    <location>
        <begin position="132"/>
        <end position="152"/>
    </location>
</feature>
<comment type="caution">
    <text evidence="15">The sequence shown here is derived from an EMBL/GenBank/DDBJ whole genome shotgun (WGS) entry which is preliminary data.</text>
</comment>
<dbReference type="Pfam" id="PF00474">
    <property type="entry name" value="SSF"/>
    <property type="match status" value="1"/>
</dbReference>
<keyword evidence="4" id="KW-1003">Cell membrane</keyword>
<dbReference type="GO" id="GO:0005886">
    <property type="term" value="C:plasma membrane"/>
    <property type="evidence" value="ECO:0007669"/>
    <property type="project" value="UniProtKB-SubCell"/>
</dbReference>
<evidence type="ECO:0000313" key="16">
    <source>
        <dbReference type="Proteomes" id="UP000245119"/>
    </source>
</evidence>
<keyword evidence="16" id="KW-1185">Reference proteome</keyword>
<feature type="transmembrane region" description="Helical" evidence="14">
    <location>
        <begin position="481"/>
        <end position="505"/>
    </location>
</feature>
<evidence type="ECO:0000256" key="9">
    <source>
        <dbReference type="ARBA" id="ARBA00023136"/>
    </source>
</evidence>
<organism evidence="15 16">
    <name type="scientific">Pomacea canaliculata</name>
    <name type="common">Golden apple snail</name>
    <dbReference type="NCBI Taxonomy" id="400727"/>
    <lineage>
        <taxon>Eukaryota</taxon>
        <taxon>Metazoa</taxon>
        <taxon>Spiralia</taxon>
        <taxon>Lophotrochozoa</taxon>
        <taxon>Mollusca</taxon>
        <taxon>Gastropoda</taxon>
        <taxon>Caenogastropoda</taxon>
        <taxon>Architaenioglossa</taxon>
        <taxon>Ampullarioidea</taxon>
        <taxon>Ampullariidae</taxon>
        <taxon>Pomacea</taxon>
    </lineage>
</organism>
<protein>
    <recommendedName>
        <fullName evidence="17">Sodium-coupled monocarboxylate transporter 2</fullName>
    </recommendedName>
</protein>
<evidence type="ECO:0000256" key="6">
    <source>
        <dbReference type="ARBA" id="ARBA00022989"/>
    </source>
</evidence>
<feature type="transmembrane region" description="Helical" evidence="14">
    <location>
        <begin position="250"/>
        <end position="276"/>
    </location>
</feature>
<keyword evidence="8" id="KW-0406">Ion transport</keyword>
<keyword evidence="5 14" id="KW-0812">Transmembrane</keyword>
<evidence type="ECO:0000256" key="11">
    <source>
        <dbReference type="ARBA" id="ARBA00023201"/>
    </source>
</evidence>
<keyword evidence="7" id="KW-0915">Sodium</keyword>
<evidence type="ECO:0000256" key="10">
    <source>
        <dbReference type="ARBA" id="ARBA00023180"/>
    </source>
</evidence>
<evidence type="ECO:0000256" key="12">
    <source>
        <dbReference type="ARBA" id="ARBA00036099"/>
    </source>
</evidence>
<evidence type="ECO:0008006" key="17">
    <source>
        <dbReference type="Google" id="ProtNLM"/>
    </source>
</evidence>
<dbReference type="GO" id="GO:0006814">
    <property type="term" value="P:sodium ion transport"/>
    <property type="evidence" value="ECO:0007669"/>
    <property type="project" value="UniProtKB-KW"/>
</dbReference>
<dbReference type="Proteomes" id="UP000245119">
    <property type="component" value="Linkage Group LG1"/>
</dbReference>
<feature type="transmembrane region" description="Helical" evidence="14">
    <location>
        <begin position="20"/>
        <end position="40"/>
    </location>
</feature>
<comment type="subcellular location">
    <subcellularLocation>
        <location evidence="1">Cell membrane</location>
        <topology evidence="1">Multi-pass membrane protein</topology>
    </subcellularLocation>
</comment>
<dbReference type="PROSITE" id="PS00456">
    <property type="entry name" value="NA_SOLUT_SYMP_1"/>
    <property type="match status" value="1"/>
</dbReference>
<dbReference type="PROSITE" id="PS50283">
    <property type="entry name" value="NA_SOLUT_SYMP_3"/>
    <property type="match status" value="1"/>
</dbReference>
<dbReference type="CDD" id="cd11492">
    <property type="entry name" value="SLC5sbd_NIS-SMVT"/>
    <property type="match status" value="1"/>
</dbReference>
<reference evidence="15 16" key="1">
    <citation type="submission" date="2018-04" db="EMBL/GenBank/DDBJ databases">
        <title>The genome of golden apple snail Pomacea canaliculata provides insight into stress tolerance and invasive adaptation.</title>
        <authorList>
            <person name="Liu C."/>
            <person name="Liu B."/>
            <person name="Ren Y."/>
            <person name="Zhang Y."/>
            <person name="Wang H."/>
            <person name="Li S."/>
            <person name="Jiang F."/>
            <person name="Yin L."/>
            <person name="Zhang G."/>
            <person name="Qian W."/>
            <person name="Fan W."/>
        </authorList>
    </citation>
    <scope>NUCLEOTIDE SEQUENCE [LARGE SCALE GENOMIC DNA]</scope>
    <source>
        <strain evidence="15">SZHN2017</strain>
        <tissue evidence="15">Muscle</tissue>
    </source>
</reference>
<evidence type="ECO:0000256" key="2">
    <source>
        <dbReference type="ARBA" id="ARBA00006434"/>
    </source>
</evidence>
<comment type="catalytic activity">
    <reaction evidence="12">
        <text>iodide(out) + 2 Na(+)(out) = iodide(in) + 2 Na(+)(in)</text>
        <dbReference type="Rhea" id="RHEA:71207"/>
        <dbReference type="ChEBI" id="CHEBI:16382"/>
        <dbReference type="ChEBI" id="CHEBI:29101"/>
    </reaction>
</comment>
<feature type="transmembrane region" description="Helical" evidence="14">
    <location>
        <begin position="90"/>
        <end position="112"/>
    </location>
</feature>
<dbReference type="NCBIfam" id="TIGR00813">
    <property type="entry name" value="sss"/>
    <property type="match status" value="1"/>
</dbReference>
<dbReference type="InterPro" id="IPR051163">
    <property type="entry name" value="Sodium:Solute_Symporter_SSF"/>
</dbReference>
<proteinExistence type="inferred from homology"/>
<feature type="transmembrane region" description="Helical" evidence="14">
    <location>
        <begin position="310"/>
        <end position="335"/>
    </location>
</feature>
<keyword evidence="11" id="KW-0739">Sodium transport</keyword>
<dbReference type="EMBL" id="PZQS01000001">
    <property type="protein sequence ID" value="PVD37961.1"/>
    <property type="molecule type" value="Genomic_DNA"/>
</dbReference>
<evidence type="ECO:0000313" key="15">
    <source>
        <dbReference type="EMBL" id="PVD37961.1"/>
    </source>
</evidence>
<sequence>MAGDYSINTGRVRTFGPVDYALFVLTLLVSAGIGLFYAIWDRKRNTTQEFLLGGKKMPVFPVAMSLVVTFMSALTLLGNPAEMYNYNTMWWYLVVAFIFAIAGACRIFIPFFYNLGVTSTFEILFPVTGLHLWGSVVGMGFVVTFYTTLGGMKAVLWTDTFQAGVIFAGLLAVLIQGSIVMGGFGNAWLIASNRSRIVFDEFDFDPKTRHTVWSMVVGGLFFWVYLYGINQAQVQRCLSCPSVKKAQMAMFLNMPGLILIVSLCCMIGIVMFAFYADCHPITFGLVTKTDQLIPLFVMDILGHVDGLPGVFLSCVVSGSLSSLSSGLNALGAVTFSDIMQTSHCCKNVSEFRSAMISKLLVGFYGLLAIALAWVVSHLGSVLEAIYIVFGILNGPVLGVITFGMFFPWGNKWGAFFGTMTSLVLLLWIGLGAFFNDIKTPLSVTSTTACNWTTKAGITEPNVTLTTTAVTTTTIPLYQMSYMWYTGLGMILVWGPGIVISFFTGFTKPTSIDPRLICPIFDKLFPCLPEKILKPLRFGIVHKGDGRQNAGELLLSLVSSLLSPDGTTGR</sequence>
<feature type="transmembrane region" description="Helical" evidence="14">
    <location>
        <begin position="356"/>
        <end position="378"/>
    </location>
</feature>
<feature type="transmembrane region" description="Helical" evidence="14">
    <location>
        <begin position="211"/>
        <end position="229"/>
    </location>
</feature>
<feature type="transmembrane region" description="Helical" evidence="14">
    <location>
        <begin position="60"/>
        <end position="78"/>
    </location>
</feature>
<keyword evidence="10" id="KW-0325">Glycoprotein</keyword>
<dbReference type="OrthoDB" id="6132759at2759"/>
<name>A0A2T7PX00_POMCA</name>
<dbReference type="AlphaFoldDB" id="A0A2T7PX00"/>
<dbReference type="InterPro" id="IPR001734">
    <property type="entry name" value="Na/solute_symporter"/>
</dbReference>
<feature type="transmembrane region" description="Helical" evidence="14">
    <location>
        <begin position="164"/>
        <end position="191"/>
    </location>
</feature>
<dbReference type="Gene3D" id="1.20.1730.10">
    <property type="entry name" value="Sodium/glucose cotransporter"/>
    <property type="match status" value="1"/>
</dbReference>
<feature type="transmembrane region" description="Helical" evidence="14">
    <location>
        <begin position="413"/>
        <end position="434"/>
    </location>
</feature>
<dbReference type="PANTHER" id="PTHR42985">
    <property type="entry name" value="SODIUM-COUPLED MONOCARBOXYLATE TRANSPORTER"/>
    <property type="match status" value="1"/>
</dbReference>
<dbReference type="InterPro" id="IPR038377">
    <property type="entry name" value="Na/Glc_symporter_sf"/>
</dbReference>
<dbReference type="InterPro" id="IPR018212">
    <property type="entry name" value="Na/solute_symporter_CS"/>
</dbReference>
<dbReference type="STRING" id="400727.A0A2T7PX00"/>